<name>A0A4Q9KXG2_9MICR</name>
<accession>A0A4Q9KXG2</accession>
<protein>
    <submittedName>
        <fullName evidence="1">Uncharacterized protein</fullName>
    </submittedName>
</protein>
<dbReference type="VEuPathDB" id="MicrosporidiaDB:CWI36_1896p0010"/>
<dbReference type="Proteomes" id="UP000291404">
    <property type="component" value="Unassembled WGS sequence"/>
</dbReference>
<evidence type="ECO:0000313" key="1">
    <source>
        <dbReference type="EMBL" id="TBT99657.1"/>
    </source>
</evidence>
<sequence length="103" mass="12150">MKCFLKEKKCKILDFGDKVLNKSEEILKEEIGKVVVNNTRNLDLIQQINCVVQYRDIFTKDNNMQKFLSTINLHAKKFFNYIIGVLRLEPVEISRLRTAILIY</sequence>
<evidence type="ECO:0000313" key="2">
    <source>
        <dbReference type="Proteomes" id="UP000291404"/>
    </source>
</evidence>
<comment type="caution">
    <text evidence="1">The sequence shown here is derived from an EMBL/GenBank/DDBJ whole genome shotgun (WGS) entry which is preliminary data.</text>
</comment>
<proteinExistence type="predicted"/>
<dbReference type="AlphaFoldDB" id="A0A4Q9KXG2"/>
<reference evidence="1 2" key="1">
    <citation type="submission" date="2017-12" db="EMBL/GenBank/DDBJ databases">
        <authorList>
            <person name="Pombert J.-F."/>
            <person name="Haag K.L."/>
            <person name="Ebert D."/>
        </authorList>
    </citation>
    <scope>NUCLEOTIDE SEQUENCE [LARGE SCALE GENOMIC DNA]</scope>
    <source>
        <strain evidence="1">BE-OM-2</strain>
    </source>
</reference>
<gene>
    <name evidence="1" type="ORF">CWI36_1896p0010</name>
</gene>
<dbReference type="EMBL" id="PITI01001896">
    <property type="protein sequence ID" value="TBT99657.1"/>
    <property type="molecule type" value="Genomic_DNA"/>
</dbReference>
<keyword evidence="2" id="KW-1185">Reference proteome</keyword>
<organism evidence="1 2">
    <name type="scientific">Hamiltosporidium magnivora</name>
    <dbReference type="NCBI Taxonomy" id="148818"/>
    <lineage>
        <taxon>Eukaryota</taxon>
        <taxon>Fungi</taxon>
        <taxon>Fungi incertae sedis</taxon>
        <taxon>Microsporidia</taxon>
        <taxon>Dubosqiidae</taxon>
        <taxon>Hamiltosporidium</taxon>
    </lineage>
</organism>